<dbReference type="RefSeq" id="XP_053018431.1">
    <property type="nucleotide sequence ID" value="XM_053167190.1"/>
</dbReference>
<evidence type="ECO:0000313" key="3">
    <source>
        <dbReference type="Proteomes" id="UP001164743"/>
    </source>
</evidence>
<evidence type="ECO:0000313" key="2">
    <source>
        <dbReference type="EMBL" id="WAQ82876.1"/>
    </source>
</evidence>
<evidence type="ECO:0008006" key="4">
    <source>
        <dbReference type="Google" id="ProtNLM"/>
    </source>
</evidence>
<evidence type="ECO:0000256" key="1">
    <source>
        <dbReference type="SAM" id="MobiDB-lite"/>
    </source>
</evidence>
<keyword evidence="3" id="KW-1185">Reference proteome</keyword>
<dbReference type="Proteomes" id="UP001164743">
    <property type="component" value="Chromosome 3A"/>
</dbReference>
<organism evidence="2 3">
    <name type="scientific">Puccinia triticina</name>
    <dbReference type="NCBI Taxonomy" id="208348"/>
    <lineage>
        <taxon>Eukaryota</taxon>
        <taxon>Fungi</taxon>
        <taxon>Dikarya</taxon>
        <taxon>Basidiomycota</taxon>
        <taxon>Pucciniomycotina</taxon>
        <taxon>Pucciniomycetes</taxon>
        <taxon>Pucciniales</taxon>
        <taxon>Pucciniaceae</taxon>
        <taxon>Puccinia</taxon>
    </lineage>
</organism>
<accession>A0ABY7CCD0</accession>
<reference evidence="2" key="1">
    <citation type="submission" date="2022-10" db="EMBL/GenBank/DDBJ databases">
        <title>Puccinia triticina Genome sequencing and assembly.</title>
        <authorList>
            <person name="Li C."/>
        </authorList>
    </citation>
    <scope>NUCLEOTIDE SEQUENCE</scope>
    <source>
        <strain evidence="2">Pt15</strain>
    </source>
</reference>
<gene>
    <name evidence="2" type="ORF">PtA15_3A241</name>
</gene>
<feature type="region of interest" description="Disordered" evidence="1">
    <location>
        <begin position="1"/>
        <end position="22"/>
    </location>
</feature>
<protein>
    <recommendedName>
        <fullName evidence="4">F-box domain-containing protein</fullName>
    </recommendedName>
</protein>
<sequence length="680" mass="78861">MEFNQPGAIENESFGIASNEQKEKRKQMIQNLGKLGESQKKRKAIATNQPLEIEKIADSKTGKISKATKGTSCIPNDFVTTLLIPCFTDDLYKVARRSEKIQLSYVSRFQEYVYRQYFMSTFKQASSQPVKSLDDGEFNFKPLDLDIQSAIVKHIGSQDIVAALDVIDELRNLRVFVAEAIGEVFKSQISQDKQGTIQISEDLEELIHIQDLLLPHVEKEVKRLGGRNSITSHWVQEEDIPHLIYFEYGSSPIEKITQPLKHTLSYQDFLHLKIRGKVPGKIKFLEAVSNFLEHLCQLKWPVSLESKARTDLVKRLNLLLHNFGSFEIEKAADFKDIHNDRNIFRLQNSILKTVHFMYKRNLMTEEDYTEFFKNKKTLENSTIGFFFDAYENQHSSHNDYLNFPSKYVHYSLGKNAFPYQDMTEVLDSEGKRRAPYGLLKLNFITDDRFNTIAAIKDSPEKSTDNELEDIQEEFSRLNINDNFFKKDKLVGTLESKLATDHLPDQRSEELNMEIQKAKNHLTDIAKLFVKIGDLKNIKGKEIYRNILFLILDFVTENYGKDLLEEERIGGNFMEKFKAMSYSSGIRARLQSVKQDLPWFGNIAKVTLPSPTLEQVIDFSDKIKILLKEQEELNLSAKGSELKNYMMVEEINDMVYRLTKHNNLKLHIDSEEEWMARYAWD</sequence>
<dbReference type="EMBL" id="CP110423">
    <property type="protein sequence ID" value="WAQ82876.1"/>
    <property type="molecule type" value="Genomic_DNA"/>
</dbReference>
<dbReference type="GeneID" id="77808085"/>
<proteinExistence type="predicted"/>
<name>A0ABY7CCD0_9BASI</name>